<dbReference type="AlphaFoldDB" id="A0AAW1L913"/>
<feature type="compositionally biased region" description="Basic and acidic residues" evidence="1">
    <location>
        <begin position="65"/>
        <end position="75"/>
    </location>
</feature>
<protein>
    <submittedName>
        <fullName evidence="2">Uncharacterized protein</fullName>
    </submittedName>
</protein>
<evidence type="ECO:0000313" key="3">
    <source>
        <dbReference type="Proteomes" id="UP001458880"/>
    </source>
</evidence>
<evidence type="ECO:0000313" key="2">
    <source>
        <dbReference type="EMBL" id="KAK9730418.1"/>
    </source>
</evidence>
<feature type="compositionally biased region" description="Polar residues" evidence="1">
    <location>
        <begin position="40"/>
        <end position="52"/>
    </location>
</feature>
<accession>A0AAW1L913</accession>
<sequence length="107" mass="11681">MASGDSYEAIEVADTQIPVKEHPGVSETPLHNEDKERTGISKSGQDVSSQNVGVPPKASLATQRNKAEREKERERKIGHRRVGVGGEITYKKIQSTQIMGSIQLGKL</sequence>
<comment type="caution">
    <text evidence="2">The sequence shown here is derived from an EMBL/GenBank/DDBJ whole genome shotgun (WGS) entry which is preliminary data.</text>
</comment>
<name>A0AAW1L913_POPJA</name>
<dbReference type="Proteomes" id="UP001458880">
    <property type="component" value="Unassembled WGS sequence"/>
</dbReference>
<organism evidence="2 3">
    <name type="scientific">Popillia japonica</name>
    <name type="common">Japanese beetle</name>
    <dbReference type="NCBI Taxonomy" id="7064"/>
    <lineage>
        <taxon>Eukaryota</taxon>
        <taxon>Metazoa</taxon>
        <taxon>Ecdysozoa</taxon>
        <taxon>Arthropoda</taxon>
        <taxon>Hexapoda</taxon>
        <taxon>Insecta</taxon>
        <taxon>Pterygota</taxon>
        <taxon>Neoptera</taxon>
        <taxon>Endopterygota</taxon>
        <taxon>Coleoptera</taxon>
        <taxon>Polyphaga</taxon>
        <taxon>Scarabaeiformia</taxon>
        <taxon>Scarabaeidae</taxon>
        <taxon>Rutelinae</taxon>
        <taxon>Popillia</taxon>
    </lineage>
</organism>
<feature type="compositionally biased region" description="Basic and acidic residues" evidence="1">
    <location>
        <begin position="19"/>
        <end position="39"/>
    </location>
</feature>
<dbReference type="EMBL" id="JASPKY010000147">
    <property type="protein sequence ID" value="KAK9730418.1"/>
    <property type="molecule type" value="Genomic_DNA"/>
</dbReference>
<evidence type="ECO:0000256" key="1">
    <source>
        <dbReference type="SAM" id="MobiDB-lite"/>
    </source>
</evidence>
<keyword evidence="3" id="KW-1185">Reference proteome</keyword>
<feature type="region of interest" description="Disordered" evidence="1">
    <location>
        <begin position="1"/>
        <end position="80"/>
    </location>
</feature>
<gene>
    <name evidence="2" type="ORF">QE152_g15227</name>
</gene>
<proteinExistence type="predicted"/>
<reference evidence="2 3" key="1">
    <citation type="journal article" date="2024" name="BMC Genomics">
        <title>De novo assembly and annotation of Popillia japonica's genome with initial clues to its potential as an invasive pest.</title>
        <authorList>
            <person name="Cucini C."/>
            <person name="Boschi S."/>
            <person name="Funari R."/>
            <person name="Cardaioli E."/>
            <person name="Iannotti N."/>
            <person name="Marturano G."/>
            <person name="Paoli F."/>
            <person name="Bruttini M."/>
            <person name="Carapelli A."/>
            <person name="Frati F."/>
            <person name="Nardi F."/>
        </authorList>
    </citation>
    <scope>NUCLEOTIDE SEQUENCE [LARGE SCALE GENOMIC DNA]</scope>
    <source>
        <strain evidence="2">DMR45628</strain>
    </source>
</reference>